<organism evidence="2 3">
    <name type="scientific">Hydrogenophaga palleronii</name>
    <dbReference type="NCBI Taxonomy" id="65655"/>
    <lineage>
        <taxon>Bacteria</taxon>
        <taxon>Pseudomonadati</taxon>
        <taxon>Pseudomonadota</taxon>
        <taxon>Betaproteobacteria</taxon>
        <taxon>Burkholderiales</taxon>
        <taxon>Comamonadaceae</taxon>
        <taxon>Hydrogenophaga</taxon>
    </lineage>
</organism>
<dbReference type="InterPro" id="IPR027627">
    <property type="entry name" value="Glycosyltransferase_put"/>
</dbReference>
<dbReference type="Pfam" id="PF00534">
    <property type="entry name" value="Glycos_transf_1"/>
    <property type="match status" value="1"/>
</dbReference>
<dbReference type="EMBL" id="JAVDWU010000004">
    <property type="protein sequence ID" value="MDR7150544.1"/>
    <property type="molecule type" value="Genomic_DNA"/>
</dbReference>
<comment type="caution">
    <text evidence="2">The sequence shown here is derived from an EMBL/GenBank/DDBJ whole genome shotgun (WGS) entry which is preliminary data.</text>
</comment>
<evidence type="ECO:0000313" key="3">
    <source>
        <dbReference type="Proteomes" id="UP001265700"/>
    </source>
</evidence>
<dbReference type="SUPFAM" id="SSF53756">
    <property type="entry name" value="UDP-Glycosyltransferase/glycogen phosphorylase"/>
    <property type="match status" value="1"/>
</dbReference>
<dbReference type="PANTHER" id="PTHR46401">
    <property type="entry name" value="GLYCOSYLTRANSFERASE WBBK-RELATED"/>
    <property type="match status" value="1"/>
</dbReference>
<dbReference type="NCBIfam" id="TIGR04348">
    <property type="entry name" value="selenoneine biosynthesis selenosugar synthase SenB"/>
    <property type="match status" value="1"/>
</dbReference>
<dbReference type="PANTHER" id="PTHR46401:SF8">
    <property type="entry name" value="BLL6006 PROTEIN"/>
    <property type="match status" value="1"/>
</dbReference>
<name>A0ABU1WML7_9BURK</name>
<protein>
    <submittedName>
        <fullName evidence="2">Glycosyltransferase (TIGR04348 family)</fullName>
    </submittedName>
</protein>
<dbReference type="InterPro" id="IPR001296">
    <property type="entry name" value="Glyco_trans_1"/>
</dbReference>
<evidence type="ECO:0000259" key="1">
    <source>
        <dbReference type="Pfam" id="PF00534"/>
    </source>
</evidence>
<evidence type="ECO:0000313" key="2">
    <source>
        <dbReference type="EMBL" id="MDR7150544.1"/>
    </source>
</evidence>
<feature type="domain" description="Glycosyl transferase family 1" evidence="1">
    <location>
        <begin position="152"/>
        <end position="286"/>
    </location>
</feature>
<accession>A0ABU1WML7</accession>
<dbReference type="Gene3D" id="3.40.50.2000">
    <property type="entry name" value="Glycogen Phosphorylase B"/>
    <property type="match status" value="1"/>
</dbReference>
<dbReference type="RefSeq" id="WP_310316158.1">
    <property type="nucleotide sequence ID" value="NZ_JAVDWU010000004.1"/>
</dbReference>
<dbReference type="CDD" id="cd03801">
    <property type="entry name" value="GT4_PimA-like"/>
    <property type="match status" value="1"/>
</dbReference>
<reference evidence="2 3" key="1">
    <citation type="submission" date="2023-07" db="EMBL/GenBank/DDBJ databases">
        <title>Sorghum-associated microbial communities from plants grown in Nebraska, USA.</title>
        <authorList>
            <person name="Schachtman D."/>
        </authorList>
    </citation>
    <scope>NUCLEOTIDE SEQUENCE [LARGE SCALE GENOMIC DNA]</scope>
    <source>
        <strain evidence="2 3">4249</strain>
    </source>
</reference>
<sequence length="328" mass="35325">MSFIKPSLCIVTPALADANNGNWQTARRWARLLAGHYAVRLARQWPDGPSPHDGTDMLLALHARRSAASVAAWAATHPQRPLVVALTGTDLYRDIASDAQAQRSLALAQRLIVLQELGPQNLPEAFRDKCRVVFQSASTRRLLSKTTAHLRALAVGHLRAEKSPDTLWAAARLLRPDEGILIDHIGAALSPDMAEAARQTAHECPHYRWLGGLPHASARARIQRAHVLVHPSTMEGGAHVVMEAVLSGTPVLASDIDGNVGMLGRDYGGYFPVGDAAALADGLRQLRRGLNGSAGPLASLQAQCESRAALFAPEAERRSLLNLLAELR</sequence>
<gene>
    <name evidence="2" type="ORF">J2W49_002502</name>
</gene>
<keyword evidence="3" id="KW-1185">Reference proteome</keyword>
<proteinExistence type="predicted"/>
<dbReference type="Proteomes" id="UP001265700">
    <property type="component" value="Unassembled WGS sequence"/>
</dbReference>